<name>A0AAV7TH55_PLEWA</name>
<accession>A0AAV7TH55</accession>
<gene>
    <name evidence="1" type="ORF">NDU88_000936</name>
</gene>
<keyword evidence="2" id="KW-1185">Reference proteome</keyword>
<proteinExistence type="predicted"/>
<dbReference type="AlphaFoldDB" id="A0AAV7TH55"/>
<evidence type="ECO:0000313" key="2">
    <source>
        <dbReference type="Proteomes" id="UP001066276"/>
    </source>
</evidence>
<comment type="caution">
    <text evidence="1">The sequence shown here is derived from an EMBL/GenBank/DDBJ whole genome shotgun (WGS) entry which is preliminary data.</text>
</comment>
<dbReference type="Proteomes" id="UP001066276">
    <property type="component" value="Chromosome 3_2"/>
</dbReference>
<sequence length="69" mass="7742">MTVRSDDVLGNYAAAWGVSVQCSWCSTFKIKRNKPSRRLCVSSVSLHQAHFKDPFHNGRGGCIFRAKEV</sequence>
<protein>
    <submittedName>
        <fullName evidence="1">Uncharacterized protein</fullName>
    </submittedName>
</protein>
<reference evidence="1" key="1">
    <citation type="journal article" date="2022" name="bioRxiv">
        <title>Sequencing and chromosome-scale assembly of the giantPleurodeles waltlgenome.</title>
        <authorList>
            <person name="Brown T."/>
            <person name="Elewa A."/>
            <person name="Iarovenko S."/>
            <person name="Subramanian E."/>
            <person name="Araus A.J."/>
            <person name="Petzold A."/>
            <person name="Susuki M."/>
            <person name="Suzuki K.-i.T."/>
            <person name="Hayashi T."/>
            <person name="Toyoda A."/>
            <person name="Oliveira C."/>
            <person name="Osipova E."/>
            <person name="Leigh N.D."/>
            <person name="Simon A."/>
            <person name="Yun M.H."/>
        </authorList>
    </citation>
    <scope>NUCLEOTIDE SEQUENCE</scope>
    <source>
        <strain evidence="1">20211129_DDA</strain>
        <tissue evidence="1">Liver</tissue>
    </source>
</reference>
<organism evidence="1 2">
    <name type="scientific">Pleurodeles waltl</name>
    <name type="common">Iberian ribbed newt</name>
    <dbReference type="NCBI Taxonomy" id="8319"/>
    <lineage>
        <taxon>Eukaryota</taxon>
        <taxon>Metazoa</taxon>
        <taxon>Chordata</taxon>
        <taxon>Craniata</taxon>
        <taxon>Vertebrata</taxon>
        <taxon>Euteleostomi</taxon>
        <taxon>Amphibia</taxon>
        <taxon>Batrachia</taxon>
        <taxon>Caudata</taxon>
        <taxon>Salamandroidea</taxon>
        <taxon>Salamandridae</taxon>
        <taxon>Pleurodelinae</taxon>
        <taxon>Pleurodeles</taxon>
    </lineage>
</organism>
<evidence type="ECO:0000313" key="1">
    <source>
        <dbReference type="EMBL" id="KAJ1175649.1"/>
    </source>
</evidence>
<dbReference type="EMBL" id="JANPWB010000006">
    <property type="protein sequence ID" value="KAJ1175649.1"/>
    <property type="molecule type" value="Genomic_DNA"/>
</dbReference>